<sequence>MDGFFCGNVGVTRTYLGELVDETNEAKAFGTLSLTFSVGLVLGPFLGGNLSNPADWAPHIFRNTIFDQCPYLLGNILYSCVSLFALLLGAVSLEETWRPGSGALASEGSILQSSSRQSSPWSTRVLQLLAASGLMYGYVAARINAFVLVASLPPSMHGLNFSPQQFGYIQACSAVSIIVVQTLLYQPLVRRFGPRRMLALGLTWTIALTLPFPLYGMAVNSGSFWRLVPCGAWQALSQLGFSPAFPSLAILVNRACTSRHRGAINGWCNSLNAFFRGVCPMLAGGLFSFGCYLEPAVSGGRYVVFYANMMLAVASICLVQYGYDAGNTRPHVSCSAVDSCELRGDTGIDG</sequence>
<evidence type="ECO:0000256" key="2">
    <source>
        <dbReference type="ARBA" id="ARBA00022448"/>
    </source>
</evidence>
<evidence type="ECO:0000256" key="3">
    <source>
        <dbReference type="ARBA" id="ARBA00022692"/>
    </source>
</evidence>
<feature type="transmembrane region" description="Helical" evidence="6">
    <location>
        <begin position="71"/>
        <end position="91"/>
    </location>
</feature>
<dbReference type="Gene3D" id="1.20.1250.20">
    <property type="entry name" value="MFS general substrate transporter like domains"/>
    <property type="match status" value="1"/>
</dbReference>
<keyword evidence="5 6" id="KW-0472">Membrane</keyword>
<feature type="transmembrane region" description="Helical" evidence="6">
    <location>
        <begin position="167"/>
        <end position="185"/>
    </location>
</feature>
<comment type="caution">
    <text evidence="7">The sequence shown here is derived from an EMBL/GenBank/DDBJ whole genome shotgun (WGS) entry which is preliminary data.</text>
</comment>
<keyword evidence="4 6" id="KW-1133">Transmembrane helix</keyword>
<dbReference type="EMBL" id="CAUYUJ010014771">
    <property type="protein sequence ID" value="CAK0845846.1"/>
    <property type="molecule type" value="Genomic_DNA"/>
</dbReference>
<feature type="transmembrane region" description="Helical" evidence="6">
    <location>
        <begin position="29"/>
        <end position="51"/>
    </location>
</feature>
<dbReference type="SUPFAM" id="SSF103473">
    <property type="entry name" value="MFS general substrate transporter"/>
    <property type="match status" value="1"/>
</dbReference>
<feature type="transmembrane region" description="Helical" evidence="6">
    <location>
        <begin position="235"/>
        <end position="252"/>
    </location>
</feature>
<comment type="subcellular location">
    <subcellularLocation>
        <location evidence="1">Membrane</location>
        <topology evidence="1">Multi-pass membrane protein</topology>
    </subcellularLocation>
</comment>
<evidence type="ECO:0000313" key="7">
    <source>
        <dbReference type="EMBL" id="CAK0845846.1"/>
    </source>
</evidence>
<keyword evidence="2" id="KW-0813">Transport</keyword>
<evidence type="ECO:0000256" key="5">
    <source>
        <dbReference type="ARBA" id="ARBA00023136"/>
    </source>
</evidence>
<keyword evidence="8" id="KW-1185">Reference proteome</keyword>
<keyword evidence="3 6" id="KW-0812">Transmembrane</keyword>
<feature type="transmembrane region" description="Helical" evidence="6">
    <location>
        <begin position="197"/>
        <end position="215"/>
    </location>
</feature>
<evidence type="ECO:0008006" key="9">
    <source>
        <dbReference type="Google" id="ProtNLM"/>
    </source>
</evidence>
<accession>A0ABN9TJ29</accession>
<evidence type="ECO:0000256" key="1">
    <source>
        <dbReference type="ARBA" id="ARBA00004141"/>
    </source>
</evidence>
<dbReference type="InterPro" id="IPR036259">
    <property type="entry name" value="MFS_trans_sf"/>
</dbReference>
<protein>
    <recommendedName>
        <fullName evidence="9">Major facilitator superfamily (MFS) profile domain-containing protein</fullName>
    </recommendedName>
</protein>
<feature type="transmembrane region" description="Helical" evidence="6">
    <location>
        <begin position="305"/>
        <end position="323"/>
    </location>
</feature>
<dbReference type="PANTHER" id="PTHR23504">
    <property type="entry name" value="MAJOR FACILITATOR SUPERFAMILY DOMAIN-CONTAINING PROTEIN 10"/>
    <property type="match status" value="1"/>
</dbReference>
<reference evidence="7" key="1">
    <citation type="submission" date="2023-10" db="EMBL/GenBank/DDBJ databases">
        <authorList>
            <person name="Chen Y."/>
            <person name="Shah S."/>
            <person name="Dougan E. K."/>
            <person name="Thang M."/>
            <person name="Chan C."/>
        </authorList>
    </citation>
    <scope>NUCLEOTIDE SEQUENCE [LARGE SCALE GENOMIC DNA]</scope>
</reference>
<gene>
    <name evidence="7" type="ORF">PCOR1329_LOCUS39515</name>
</gene>
<name>A0ABN9TJ29_9DINO</name>
<feature type="transmembrane region" description="Helical" evidence="6">
    <location>
        <begin position="273"/>
        <end position="293"/>
    </location>
</feature>
<dbReference type="PANTHER" id="PTHR23504:SF15">
    <property type="entry name" value="MAJOR FACILITATOR SUPERFAMILY (MFS) PROFILE DOMAIN-CONTAINING PROTEIN"/>
    <property type="match status" value="1"/>
</dbReference>
<evidence type="ECO:0000313" key="8">
    <source>
        <dbReference type="Proteomes" id="UP001189429"/>
    </source>
</evidence>
<dbReference type="Proteomes" id="UP001189429">
    <property type="component" value="Unassembled WGS sequence"/>
</dbReference>
<evidence type="ECO:0000256" key="6">
    <source>
        <dbReference type="SAM" id="Phobius"/>
    </source>
</evidence>
<dbReference type="Pfam" id="PF07690">
    <property type="entry name" value="MFS_1"/>
    <property type="match status" value="1"/>
</dbReference>
<proteinExistence type="predicted"/>
<evidence type="ECO:0000256" key="4">
    <source>
        <dbReference type="ARBA" id="ARBA00022989"/>
    </source>
</evidence>
<dbReference type="InterPro" id="IPR011701">
    <property type="entry name" value="MFS"/>
</dbReference>
<organism evidence="7 8">
    <name type="scientific">Prorocentrum cordatum</name>
    <dbReference type="NCBI Taxonomy" id="2364126"/>
    <lineage>
        <taxon>Eukaryota</taxon>
        <taxon>Sar</taxon>
        <taxon>Alveolata</taxon>
        <taxon>Dinophyceae</taxon>
        <taxon>Prorocentrales</taxon>
        <taxon>Prorocentraceae</taxon>
        <taxon>Prorocentrum</taxon>
    </lineage>
</organism>